<reference evidence="1 2" key="1">
    <citation type="submission" date="2019-05" db="EMBL/GenBank/DDBJ databases">
        <authorList>
            <person name="Zhang J.-Y."/>
            <person name="Feg X."/>
            <person name="Du Z.-J."/>
        </authorList>
    </citation>
    <scope>NUCLEOTIDE SEQUENCE [LARGE SCALE GENOMIC DNA]</scope>
    <source>
        <strain evidence="1 2">RZ26</strain>
    </source>
</reference>
<evidence type="ECO:0000313" key="2">
    <source>
        <dbReference type="Proteomes" id="UP000310314"/>
    </source>
</evidence>
<evidence type="ECO:0000313" key="1">
    <source>
        <dbReference type="EMBL" id="TMM57105.1"/>
    </source>
</evidence>
<gene>
    <name evidence="1" type="ORF">FEE95_11480</name>
</gene>
<dbReference type="AlphaFoldDB" id="A0A5S3QHU2"/>
<sequence>MDRMNRFLNIVLIILFLQGCVETFEVETRGFEGLLVVDAKLTDELKRQKVNLSRARPFEVDSVIAERNATIRMTSGSGSSHAFQEVSPGLYESLEVFGASRGESYQMEIVTADGSTFLSEEVTTPNPSAIEDLHAGRTVKDDGDEGISIMLNSRGSVNGNSFLRYEYEEDYKIIAPDWSPWEFDIVDDDLCDIVVGQAFGFGVELKPNENNNRVCYGHRESTDIILADSENLIGNSVSDYRLRFISKNDFAITHRYSILVKQVSLNQNAYSYYENLDSFSSNDDVFTSIQPGFLEGNIRAADGISKVVGFFEVSSVRSQRLFFNYTDFFPNENGPPYPINCTISSPALIPPGAHCSTAGGISDGTLGSPLIDGIRAGLYVYYMENLITPERIAENEGRLGGLGPFWVKPKACGDCTELGSNIKPEFWIE</sequence>
<comment type="caution">
    <text evidence="1">The sequence shown here is derived from an EMBL/GenBank/DDBJ whole genome shotgun (WGS) entry which is preliminary data.</text>
</comment>
<dbReference type="InterPro" id="IPR025345">
    <property type="entry name" value="DUF4249"/>
</dbReference>
<dbReference type="EMBL" id="VATY01000002">
    <property type="protein sequence ID" value="TMM57105.1"/>
    <property type="molecule type" value="Genomic_DNA"/>
</dbReference>
<dbReference type="PROSITE" id="PS51257">
    <property type="entry name" value="PROKAR_LIPOPROTEIN"/>
    <property type="match status" value="1"/>
</dbReference>
<keyword evidence="2" id="KW-1185">Reference proteome</keyword>
<proteinExistence type="predicted"/>
<dbReference type="Pfam" id="PF14054">
    <property type="entry name" value="DUF4249"/>
    <property type="match status" value="1"/>
</dbReference>
<dbReference type="Proteomes" id="UP000310314">
    <property type="component" value="Unassembled WGS sequence"/>
</dbReference>
<accession>A0A5S3QHU2</accession>
<protein>
    <submittedName>
        <fullName evidence="1">DUF4249 domain-containing protein</fullName>
    </submittedName>
</protein>
<name>A0A5S3QHU2_9FLAO</name>
<organism evidence="1 2">
    <name type="scientific">Maribacter algarum</name>
    <name type="common">ex Zhang et al. 2020</name>
    <dbReference type="NCBI Taxonomy" id="2578118"/>
    <lineage>
        <taxon>Bacteria</taxon>
        <taxon>Pseudomonadati</taxon>
        <taxon>Bacteroidota</taxon>
        <taxon>Flavobacteriia</taxon>
        <taxon>Flavobacteriales</taxon>
        <taxon>Flavobacteriaceae</taxon>
        <taxon>Maribacter</taxon>
    </lineage>
</organism>